<sequence>MISLYFGSELAPNTRPLNSDRQNAPFFPNHYRVRTLTLSRNSGAKILYQNSKNAPMQTTIPYELIPSQELVSNDMKEKKPKKRALRAPIQSGKESLPADAISLPSKILSIGWSLIIITLYRITLPNKIEILTFTEFLKYVGGFMNTISNDPQNQAVLFNSKSHFKDK</sequence>
<dbReference type="AlphaFoldDB" id="A0A8X6M800"/>
<accession>A0A8X6M800</accession>
<evidence type="ECO:0000313" key="2">
    <source>
        <dbReference type="Proteomes" id="UP000887013"/>
    </source>
</evidence>
<dbReference type="EMBL" id="BMAW01041544">
    <property type="protein sequence ID" value="GFS29248.1"/>
    <property type="molecule type" value="Genomic_DNA"/>
</dbReference>
<reference evidence="1" key="1">
    <citation type="submission" date="2020-08" db="EMBL/GenBank/DDBJ databases">
        <title>Multicomponent nature underlies the extraordinary mechanical properties of spider dragline silk.</title>
        <authorList>
            <person name="Kono N."/>
            <person name="Nakamura H."/>
            <person name="Mori M."/>
            <person name="Yoshida Y."/>
            <person name="Ohtoshi R."/>
            <person name="Malay A.D."/>
            <person name="Moran D.A.P."/>
            <person name="Tomita M."/>
            <person name="Numata K."/>
            <person name="Arakawa K."/>
        </authorList>
    </citation>
    <scope>NUCLEOTIDE SEQUENCE</scope>
</reference>
<organism evidence="1 2">
    <name type="scientific">Nephila pilipes</name>
    <name type="common">Giant wood spider</name>
    <name type="synonym">Nephila maculata</name>
    <dbReference type="NCBI Taxonomy" id="299642"/>
    <lineage>
        <taxon>Eukaryota</taxon>
        <taxon>Metazoa</taxon>
        <taxon>Ecdysozoa</taxon>
        <taxon>Arthropoda</taxon>
        <taxon>Chelicerata</taxon>
        <taxon>Arachnida</taxon>
        <taxon>Araneae</taxon>
        <taxon>Araneomorphae</taxon>
        <taxon>Entelegynae</taxon>
        <taxon>Araneoidea</taxon>
        <taxon>Nephilidae</taxon>
        <taxon>Nephila</taxon>
    </lineage>
</organism>
<comment type="caution">
    <text evidence="1">The sequence shown here is derived from an EMBL/GenBank/DDBJ whole genome shotgun (WGS) entry which is preliminary data.</text>
</comment>
<protein>
    <submittedName>
        <fullName evidence="1">Uncharacterized protein</fullName>
    </submittedName>
</protein>
<evidence type="ECO:0000313" key="1">
    <source>
        <dbReference type="EMBL" id="GFS29248.1"/>
    </source>
</evidence>
<keyword evidence="2" id="KW-1185">Reference proteome</keyword>
<name>A0A8X6M800_NEPPI</name>
<dbReference type="Proteomes" id="UP000887013">
    <property type="component" value="Unassembled WGS sequence"/>
</dbReference>
<proteinExistence type="predicted"/>
<gene>
    <name evidence="1" type="ORF">NPIL_123301</name>
</gene>